<evidence type="ECO:0000256" key="1">
    <source>
        <dbReference type="SAM" id="SignalP"/>
    </source>
</evidence>
<dbReference type="RefSeq" id="WP_202241383.1">
    <property type="nucleotide sequence ID" value="NZ_JAESIY010000001.1"/>
</dbReference>
<dbReference type="SUPFAM" id="SSF82153">
    <property type="entry name" value="FAS1 domain"/>
    <property type="match status" value="4"/>
</dbReference>
<dbReference type="Pfam" id="PF02469">
    <property type="entry name" value="Fasciclin"/>
    <property type="match status" value="4"/>
</dbReference>
<dbReference type="Proteomes" id="UP000659388">
    <property type="component" value="Unassembled WGS sequence"/>
</dbReference>
<gene>
    <name evidence="3" type="ORF">JL102_00160</name>
</gene>
<dbReference type="GO" id="GO:0005615">
    <property type="term" value="C:extracellular space"/>
    <property type="evidence" value="ECO:0007669"/>
    <property type="project" value="TreeGrafter"/>
</dbReference>
<accession>A0A937F4H0</accession>
<dbReference type="InterPro" id="IPR000782">
    <property type="entry name" value="FAS1_domain"/>
</dbReference>
<dbReference type="PANTHER" id="PTHR10900">
    <property type="entry name" value="PERIOSTIN-RELATED"/>
    <property type="match status" value="1"/>
</dbReference>
<dbReference type="FunFam" id="2.30.180.10:FF:000032">
    <property type="entry name" value="Fasciclin domain-containing protein, putative"/>
    <property type="match status" value="3"/>
</dbReference>
<dbReference type="InterPro" id="IPR036378">
    <property type="entry name" value="FAS1_dom_sf"/>
</dbReference>
<feature type="chain" id="PRO_5036830125" evidence="1">
    <location>
        <begin position="25"/>
        <end position="599"/>
    </location>
</feature>
<feature type="domain" description="FAS1" evidence="2">
    <location>
        <begin position="312"/>
        <end position="451"/>
    </location>
</feature>
<organism evidence="3 4">
    <name type="scientific">Fulvivirga sediminis</name>
    <dbReference type="NCBI Taxonomy" id="2803949"/>
    <lineage>
        <taxon>Bacteria</taxon>
        <taxon>Pseudomonadati</taxon>
        <taxon>Bacteroidota</taxon>
        <taxon>Cytophagia</taxon>
        <taxon>Cytophagales</taxon>
        <taxon>Fulvivirgaceae</taxon>
        <taxon>Fulvivirga</taxon>
    </lineage>
</organism>
<keyword evidence="4" id="KW-1185">Reference proteome</keyword>
<feature type="signal peptide" evidence="1">
    <location>
        <begin position="1"/>
        <end position="24"/>
    </location>
</feature>
<evidence type="ECO:0000313" key="3">
    <source>
        <dbReference type="EMBL" id="MBL3654524.1"/>
    </source>
</evidence>
<reference evidence="3" key="1">
    <citation type="submission" date="2021-01" db="EMBL/GenBank/DDBJ databases">
        <title>Fulvivirga kasyanovii gen. nov., sp nov., a novel member of the phylum Bacteroidetes isolated from seawater in a mussel farm.</title>
        <authorList>
            <person name="Zhao L.-H."/>
            <person name="Wang Z.-J."/>
        </authorList>
    </citation>
    <scope>NUCLEOTIDE SEQUENCE</scope>
    <source>
        <strain evidence="3">2943</strain>
    </source>
</reference>
<feature type="domain" description="FAS1" evidence="2">
    <location>
        <begin position="168"/>
        <end position="303"/>
    </location>
</feature>
<proteinExistence type="predicted"/>
<dbReference type="PROSITE" id="PS51257">
    <property type="entry name" value="PROKAR_LIPOPROTEIN"/>
    <property type="match status" value="1"/>
</dbReference>
<dbReference type="PROSITE" id="PS50213">
    <property type="entry name" value="FAS1"/>
    <property type="match status" value="4"/>
</dbReference>
<dbReference type="EMBL" id="JAESIY010000001">
    <property type="protein sequence ID" value="MBL3654524.1"/>
    <property type="molecule type" value="Genomic_DNA"/>
</dbReference>
<protein>
    <submittedName>
        <fullName evidence="3">Fasciclin domain-containing protein</fullName>
    </submittedName>
</protein>
<dbReference type="SMART" id="SM00554">
    <property type="entry name" value="FAS1"/>
    <property type="match status" value="4"/>
</dbReference>
<feature type="domain" description="FAS1" evidence="2">
    <location>
        <begin position="454"/>
        <end position="594"/>
    </location>
</feature>
<dbReference type="InterPro" id="IPR050904">
    <property type="entry name" value="Adhesion/Biosynth-related"/>
</dbReference>
<sequence length="599" mass="62618">MKMFNNYLKFMLAAMLLVSGFLLTSCGDDDDGGGVIPDGPNVVDVAVANGYNTLAAALTEAGLVDDLEAAGPFTVFAPTDEAFADAGITASNVGDVENLEAILMYHVISGSITSSELSNGKVKTLNGASVTIDADELMVDEAKIVSPYDVEASNGIIHTINAVLMPPPPTIVATAKANSNLSILADALSNYPDLVSMLDGEGKYTVFAPTNAAFESLLNVIGQDDIDDVPENVIKRILQYHVIANSALMSGDLTDGQMAATALSEEDMITVSIDGDVMINDATVTSADIEASNGVVHVINGVLVPKMEMSIVNTIVEPAYFNEDFSILTAAVVKADLLGTLTKSGDNYTLFAPDNDAFEAAGITSLDGLSGEDLAPILQYHVLNSEVFAEDLPSTANMFATPISTLNGEFYLTNNVNGVFINGNSKVTLAASADGPMDYDNGTVHIINRALMPATMDVIGIANAAGFTDLAAALTEAGLVGKLQTDGPFTVFAPTNEAIQALYTALNVSGPEEVDDEILNTVLLYHVIGARVFSSDLTDGFQATTLAEESSFSIDINGGTVTLQDNDPDFADPVVTSTDRLGTNGVVHVIDAVLLPTDL</sequence>
<dbReference type="AlphaFoldDB" id="A0A937F4H0"/>
<dbReference type="PANTHER" id="PTHR10900:SF77">
    <property type="entry name" value="FI19380P1"/>
    <property type="match status" value="1"/>
</dbReference>
<feature type="domain" description="FAS1" evidence="2">
    <location>
        <begin position="38"/>
        <end position="164"/>
    </location>
</feature>
<keyword evidence="1" id="KW-0732">Signal</keyword>
<name>A0A937F4H0_9BACT</name>
<evidence type="ECO:0000313" key="4">
    <source>
        <dbReference type="Proteomes" id="UP000659388"/>
    </source>
</evidence>
<comment type="caution">
    <text evidence="3">The sequence shown here is derived from an EMBL/GenBank/DDBJ whole genome shotgun (WGS) entry which is preliminary data.</text>
</comment>
<evidence type="ECO:0000259" key="2">
    <source>
        <dbReference type="PROSITE" id="PS50213"/>
    </source>
</evidence>
<dbReference type="Gene3D" id="2.30.180.10">
    <property type="entry name" value="FAS1 domain"/>
    <property type="match status" value="4"/>
</dbReference>